<evidence type="ECO:0000313" key="2">
    <source>
        <dbReference type="EMBL" id="RTH03008.1"/>
    </source>
</evidence>
<sequence length="120" mass="13435">MKVVVDVCLSPKWVPYLRKKGLEAFHWSELGDLRAKDQEILAYCKRNGYVLLTQDLDFAALLFSGGEVPARVVLLRVSDLRVEVAGPRVAAVLAGVEEYLKKGGVAVVEDHRVRYRVLPE</sequence>
<evidence type="ECO:0000259" key="1">
    <source>
        <dbReference type="Pfam" id="PF18480"/>
    </source>
</evidence>
<dbReference type="Pfam" id="PF18480">
    <property type="entry name" value="DUF5615"/>
    <property type="match status" value="1"/>
</dbReference>
<accession>A0A430UZZ8</accession>
<dbReference type="EMBL" id="PELM01000166">
    <property type="protein sequence ID" value="RTH03008.1"/>
    <property type="molecule type" value="Genomic_DNA"/>
</dbReference>
<dbReference type="Proteomes" id="UP000288073">
    <property type="component" value="Unassembled WGS sequence"/>
</dbReference>
<feature type="domain" description="DUF5615" evidence="1">
    <location>
        <begin position="1"/>
        <end position="110"/>
    </location>
</feature>
<evidence type="ECO:0000313" key="5">
    <source>
        <dbReference type="Proteomes" id="UP000288082"/>
    </source>
</evidence>
<evidence type="ECO:0000313" key="3">
    <source>
        <dbReference type="EMBL" id="RTI15409.1"/>
    </source>
</evidence>
<reference evidence="4 5" key="1">
    <citation type="journal article" date="2019" name="Extremophiles">
        <title>Biogeography of thermophiles and predominance of Thermus scotoductus in domestic water heaters.</title>
        <authorList>
            <person name="Wilpiszeski R.L."/>
            <person name="Zhang Z."/>
            <person name="House C.H."/>
        </authorList>
    </citation>
    <scope>NUCLEOTIDE SEQUENCE [LARGE SCALE GENOMIC DNA]</scope>
    <source>
        <strain evidence="3 4">10_S10</strain>
        <strain evidence="2 5">38_S38</strain>
    </source>
</reference>
<dbReference type="Proteomes" id="UP000288082">
    <property type="component" value="Unassembled WGS sequence"/>
</dbReference>
<comment type="caution">
    <text evidence="3">The sequence shown here is derived from an EMBL/GenBank/DDBJ whole genome shotgun (WGS) entry which is preliminary data.</text>
</comment>
<dbReference type="AlphaFoldDB" id="A0A430UZZ8"/>
<name>A0A430UZZ8_THESC</name>
<dbReference type="EMBL" id="PEMN01000298">
    <property type="protein sequence ID" value="RTI15409.1"/>
    <property type="molecule type" value="Genomic_DNA"/>
</dbReference>
<organism evidence="3 4">
    <name type="scientific">Thermus scotoductus</name>
    <dbReference type="NCBI Taxonomy" id="37636"/>
    <lineage>
        <taxon>Bacteria</taxon>
        <taxon>Thermotogati</taxon>
        <taxon>Deinococcota</taxon>
        <taxon>Deinococci</taxon>
        <taxon>Thermales</taxon>
        <taxon>Thermaceae</taxon>
        <taxon>Thermus</taxon>
    </lineage>
</organism>
<gene>
    <name evidence="3" type="ORF">CSW23_08620</name>
    <name evidence="2" type="ORF">CSW50_06170</name>
</gene>
<proteinExistence type="predicted"/>
<protein>
    <recommendedName>
        <fullName evidence="1">DUF5615 domain-containing protein</fullName>
    </recommendedName>
</protein>
<evidence type="ECO:0000313" key="4">
    <source>
        <dbReference type="Proteomes" id="UP000288073"/>
    </source>
</evidence>
<dbReference type="InterPro" id="IPR041049">
    <property type="entry name" value="DUF5615"/>
</dbReference>